<dbReference type="Pfam" id="PF13630">
    <property type="entry name" value="SdpI"/>
    <property type="match status" value="1"/>
</dbReference>
<keyword evidence="1" id="KW-0812">Transmembrane</keyword>
<dbReference type="Pfam" id="PF07853">
    <property type="entry name" value="DUF1648"/>
    <property type="match status" value="1"/>
</dbReference>
<proteinExistence type="predicted"/>
<sequence length="265" mass="29686">MNDGFYMSGMLIILGVLTYLFRNIPNPYIGVRVGYTYLSKEAWREANTFAAVYCIVAGLVLWAVTYFLHPPKDTILLLLLGIVVILAVTTYQKAKEAYERSDIRTPLEGTSQPLTTVNAKPYLIAQLIAIGIYFLIAALLWGRLPETIAVHYSSNGHPDGFASKVMGVVVYPLVGFVIMPLFTVLVSKVPMLIRFPVFGKGQKLTLAFLTIMHFLVVVVITTSLLYNVGVIGGEWTKWAAICIVVITVIWAYWMWRHYTSNPLEE</sequence>
<keyword evidence="1" id="KW-1133">Transmembrane helix</keyword>
<dbReference type="PANTHER" id="PTHR37810:SF5">
    <property type="entry name" value="IMMUNITY PROTEIN SDPI"/>
    <property type="match status" value="1"/>
</dbReference>
<protein>
    <submittedName>
        <fullName evidence="3">DUF1648 domain-containing protein</fullName>
    </submittedName>
</protein>
<name>A0A7C0XZP4_THELI</name>
<dbReference type="Proteomes" id="UP000886210">
    <property type="component" value="Unassembled WGS sequence"/>
</dbReference>
<reference evidence="3" key="1">
    <citation type="journal article" date="2020" name="mSystems">
        <title>Genome- and Community-Level Interaction Insights into Carbon Utilization and Element Cycling Functions of Hydrothermarchaeota in Hydrothermal Sediment.</title>
        <authorList>
            <person name="Zhou Z."/>
            <person name="Liu Y."/>
            <person name="Xu W."/>
            <person name="Pan J."/>
            <person name="Luo Z.H."/>
            <person name="Li M."/>
        </authorList>
    </citation>
    <scope>NUCLEOTIDE SEQUENCE [LARGE SCALE GENOMIC DNA]</scope>
    <source>
        <strain evidence="3">HyVt-151</strain>
    </source>
</reference>
<keyword evidence="1" id="KW-0472">Membrane</keyword>
<feature type="transmembrane region" description="Helical" evidence="1">
    <location>
        <begin position="6"/>
        <end position="25"/>
    </location>
</feature>
<dbReference type="AlphaFoldDB" id="A0A7C0XZP4"/>
<dbReference type="InterPro" id="IPR012867">
    <property type="entry name" value="DUF1648"/>
</dbReference>
<feature type="transmembrane region" description="Helical" evidence="1">
    <location>
        <begin position="238"/>
        <end position="255"/>
    </location>
</feature>
<evidence type="ECO:0000259" key="2">
    <source>
        <dbReference type="Pfam" id="PF07853"/>
    </source>
</evidence>
<evidence type="ECO:0000256" key="1">
    <source>
        <dbReference type="SAM" id="Phobius"/>
    </source>
</evidence>
<feature type="transmembrane region" description="Helical" evidence="1">
    <location>
        <begin position="74"/>
        <end position="91"/>
    </location>
</feature>
<dbReference type="PANTHER" id="PTHR37810">
    <property type="entry name" value="IMMUNITY PROTEIN SDPI"/>
    <property type="match status" value="1"/>
</dbReference>
<dbReference type="GO" id="GO:0009636">
    <property type="term" value="P:response to toxic substance"/>
    <property type="evidence" value="ECO:0007669"/>
    <property type="project" value="TreeGrafter"/>
</dbReference>
<organism evidence="3">
    <name type="scientific">Thermococcus litoralis</name>
    <dbReference type="NCBI Taxonomy" id="2265"/>
    <lineage>
        <taxon>Archaea</taxon>
        <taxon>Methanobacteriati</taxon>
        <taxon>Methanobacteriota</taxon>
        <taxon>Thermococci</taxon>
        <taxon>Thermococcales</taxon>
        <taxon>Thermococcaceae</taxon>
        <taxon>Thermococcus</taxon>
    </lineage>
</organism>
<feature type="transmembrane region" description="Helical" evidence="1">
    <location>
        <begin position="206"/>
        <end position="226"/>
    </location>
</feature>
<feature type="transmembrane region" description="Helical" evidence="1">
    <location>
        <begin position="161"/>
        <end position="186"/>
    </location>
</feature>
<accession>A0A7C0XZP4</accession>
<dbReference type="EMBL" id="DQYG01000156">
    <property type="protein sequence ID" value="HDD31699.1"/>
    <property type="molecule type" value="Genomic_DNA"/>
</dbReference>
<dbReference type="InterPro" id="IPR025962">
    <property type="entry name" value="SdpI/YhfL"/>
</dbReference>
<feature type="domain" description="DUF1648" evidence="2">
    <location>
        <begin position="130"/>
        <end position="175"/>
    </location>
</feature>
<feature type="transmembrane region" description="Helical" evidence="1">
    <location>
        <begin position="46"/>
        <end position="68"/>
    </location>
</feature>
<comment type="caution">
    <text evidence="3">The sequence shown here is derived from an EMBL/GenBank/DDBJ whole genome shotgun (WGS) entry which is preliminary data.</text>
</comment>
<feature type="transmembrane region" description="Helical" evidence="1">
    <location>
        <begin position="122"/>
        <end position="141"/>
    </location>
</feature>
<gene>
    <name evidence="3" type="ORF">ENF72_03655</name>
</gene>
<evidence type="ECO:0000313" key="3">
    <source>
        <dbReference type="EMBL" id="HDD31699.1"/>
    </source>
</evidence>